<protein>
    <recommendedName>
        <fullName evidence="3">Type III secretion system chaperone</fullName>
    </recommendedName>
</protein>
<dbReference type="OrthoDB" id="8720096at2"/>
<organism evidence="1 2">
    <name type="scientific">Pseudoduganella namucuonensis</name>
    <dbReference type="NCBI Taxonomy" id="1035707"/>
    <lineage>
        <taxon>Bacteria</taxon>
        <taxon>Pseudomonadati</taxon>
        <taxon>Pseudomonadota</taxon>
        <taxon>Betaproteobacteria</taxon>
        <taxon>Burkholderiales</taxon>
        <taxon>Oxalobacteraceae</taxon>
        <taxon>Telluria group</taxon>
        <taxon>Pseudoduganella</taxon>
    </lineage>
</organism>
<dbReference type="Proteomes" id="UP000199391">
    <property type="component" value="Unassembled WGS sequence"/>
</dbReference>
<evidence type="ECO:0008006" key="3">
    <source>
        <dbReference type="Google" id="ProtNLM"/>
    </source>
</evidence>
<keyword evidence="2" id="KW-1185">Reference proteome</keyword>
<reference evidence="2" key="1">
    <citation type="submission" date="2016-10" db="EMBL/GenBank/DDBJ databases">
        <authorList>
            <person name="Varghese N."/>
            <person name="Submissions S."/>
        </authorList>
    </citation>
    <scope>NUCLEOTIDE SEQUENCE [LARGE SCALE GENOMIC DNA]</scope>
    <source>
        <strain evidence="2">CGMCC 1.11014</strain>
    </source>
</reference>
<sequence length="136" mass="14972">MRIDDLAQPRGLPLDEPVGIDGETVYLRLHQDGAELGAHFQEAGGGRQVEDAMQLGFQSALEFDAGWALSDDGAVLLLTRWLPDARGWADAQEALAQLLDQLELLRTVAAIATAKPDHGSSREERLIRSKLMRENR</sequence>
<evidence type="ECO:0000313" key="2">
    <source>
        <dbReference type="Proteomes" id="UP000199391"/>
    </source>
</evidence>
<proteinExistence type="predicted"/>
<name>A0A1I7L7R5_9BURK</name>
<dbReference type="RefSeq" id="WP_093557853.1">
    <property type="nucleotide sequence ID" value="NZ_FPBO01000024.1"/>
</dbReference>
<dbReference type="STRING" id="1035707.SAMN05216552_102484"/>
<dbReference type="EMBL" id="FPBO01000024">
    <property type="protein sequence ID" value="SFV05740.1"/>
    <property type="molecule type" value="Genomic_DNA"/>
</dbReference>
<accession>A0A1I7L7R5</accession>
<gene>
    <name evidence="1" type="ORF">SAMN05216552_102484</name>
</gene>
<dbReference type="AlphaFoldDB" id="A0A1I7L7R5"/>
<evidence type="ECO:0000313" key="1">
    <source>
        <dbReference type="EMBL" id="SFV05740.1"/>
    </source>
</evidence>